<name>A0ABZ1APE1_AROEV</name>
<keyword evidence="2" id="KW-1185">Reference proteome</keyword>
<dbReference type="Proteomes" id="UP001626593">
    <property type="component" value="Chromosome"/>
</dbReference>
<proteinExistence type="predicted"/>
<accession>A0ABZ1APE1</accession>
<dbReference type="RefSeq" id="WP_407280122.1">
    <property type="nucleotide sequence ID" value="NZ_CP141259.1"/>
</dbReference>
<organism evidence="1 2">
    <name type="scientific">Aromatoleum evansii</name>
    <name type="common">Azoarcus evansii</name>
    <dbReference type="NCBI Taxonomy" id="59406"/>
    <lineage>
        <taxon>Bacteria</taxon>
        <taxon>Pseudomonadati</taxon>
        <taxon>Pseudomonadota</taxon>
        <taxon>Betaproteobacteria</taxon>
        <taxon>Rhodocyclales</taxon>
        <taxon>Rhodocyclaceae</taxon>
        <taxon>Aromatoleum</taxon>
    </lineage>
</organism>
<protein>
    <submittedName>
        <fullName evidence="1">Uncharacterized protein</fullName>
    </submittedName>
</protein>
<evidence type="ECO:0000313" key="1">
    <source>
        <dbReference type="EMBL" id="WRL47729.1"/>
    </source>
</evidence>
<evidence type="ECO:0000313" key="2">
    <source>
        <dbReference type="Proteomes" id="UP001626593"/>
    </source>
</evidence>
<reference evidence="1 2" key="1">
    <citation type="submission" date="2023-12" db="EMBL/GenBank/DDBJ databases">
        <title>A. evansii MAY27, complete genome.</title>
        <authorList>
            <person name="Wang Y."/>
        </authorList>
    </citation>
    <scope>NUCLEOTIDE SEQUENCE [LARGE SCALE GENOMIC DNA]</scope>
    <source>
        <strain evidence="1 2">MAY27</strain>
    </source>
</reference>
<dbReference type="EMBL" id="CP141259">
    <property type="protein sequence ID" value="WRL47729.1"/>
    <property type="molecule type" value="Genomic_DNA"/>
</dbReference>
<gene>
    <name evidence="1" type="ORF">U5817_06700</name>
</gene>
<sequence length="87" mass="9331">MTARTAELLQNHLASCREILDHLISVELADDLDALQGLYAGMRTGEVSLQLLSTFAPVPCVQGIVVDAGGNKLELFRIVVSPPVKSN</sequence>